<evidence type="ECO:0008006" key="4">
    <source>
        <dbReference type="Google" id="ProtNLM"/>
    </source>
</evidence>
<comment type="caution">
    <text evidence="2">The sequence shown here is derived from an EMBL/GenBank/DDBJ whole genome shotgun (WGS) entry which is preliminary data.</text>
</comment>
<feature type="chain" id="PRO_5013113494" description="Apple domain-containing protein" evidence="1">
    <location>
        <begin position="20"/>
        <end position="438"/>
    </location>
</feature>
<evidence type="ECO:0000256" key="1">
    <source>
        <dbReference type="SAM" id="SignalP"/>
    </source>
</evidence>
<proteinExistence type="predicted"/>
<reference evidence="2 3" key="1">
    <citation type="submission" date="2016-02" db="EMBL/GenBank/DDBJ databases">
        <title>Genome analysis of coral dinoflagellate symbionts highlights evolutionary adaptations to a symbiotic lifestyle.</title>
        <authorList>
            <person name="Aranda M."/>
            <person name="Li Y."/>
            <person name="Liew Y.J."/>
            <person name="Baumgarten S."/>
            <person name="Simakov O."/>
            <person name="Wilson M."/>
            <person name="Piel J."/>
            <person name="Ashoor H."/>
            <person name="Bougouffa S."/>
            <person name="Bajic V.B."/>
            <person name="Ryu T."/>
            <person name="Ravasi T."/>
            <person name="Bayer T."/>
            <person name="Micklem G."/>
            <person name="Kim H."/>
            <person name="Bhak J."/>
            <person name="Lajeunesse T.C."/>
            <person name="Voolstra C.R."/>
        </authorList>
    </citation>
    <scope>NUCLEOTIDE SEQUENCE [LARGE SCALE GENOMIC DNA]</scope>
    <source>
        <strain evidence="2 3">CCMP2467</strain>
    </source>
</reference>
<accession>A0A1Q9DRX6</accession>
<protein>
    <recommendedName>
        <fullName evidence="4">Apple domain-containing protein</fullName>
    </recommendedName>
</protein>
<sequence>MGMWRRLVAAVGVPTLAAATLPSAIEKDDECQDETCALGALQLTGQKKVSEFVDEADAFEAMDFQQEAAAMTRDSEASGMPRFYPLDHGWHKVASSPGDRVGFTRASLRSCEFFCANTDGCHSFESCPKTRACVLRSQALSGTEPWMRSTYCQTWYRKVPGFSPTGGKSVVYKQCEKGSVPQAGKCVKADGPASMTFYQYSAQSKYDPDRHWENMDMASLGGVLFYLHNEVVGNNGEQLVDGKHNTDALWKQFRSQFGQFIQFDYGQATFGMPNHVKKCNDIWTKFGFEVGCQPVPESTSGYEGGYWTSYPGTCPSMPFTDDSPQGGAKKTAACKAQWQGGECPEPDGTPDCTWHVEPAGYVMLDELTGVNAEQVLNAGGHLYDEILDAGTGGANNFWARKKDKQACKSRENQLLTLFARKFPDFDAGLPDPPCDFWR</sequence>
<organism evidence="2 3">
    <name type="scientific">Symbiodinium microadriaticum</name>
    <name type="common">Dinoflagellate</name>
    <name type="synonym">Zooxanthella microadriatica</name>
    <dbReference type="NCBI Taxonomy" id="2951"/>
    <lineage>
        <taxon>Eukaryota</taxon>
        <taxon>Sar</taxon>
        <taxon>Alveolata</taxon>
        <taxon>Dinophyceae</taxon>
        <taxon>Suessiales</taxon>
        <taxon>Symbiodiniaceae</taxon>
        <taxon>Symbiodinium</taxon>
    </lineage>
</organism>
<evidence type="ECO:0000313" key="3">
    <source>
        <dbReference type="Proteomes" id="UP000186817"/>
    </source>
</evidence>
<dbReference type="EMBL" id="LSRX01000415">
    <property type="protein sequence ID" value="OLP97940.1"/>
    <property type="molecule type" value="Genomic_DNA"/>
</dbReference>
<keyword evidence="1" id="KW-0732">Signal</keyword>
<gene>
    <name evidence="2" type="ORF">AK812_SmicGene19672</name>
</gene>
<evidence type="ECO:0000313" key="2">
    <source>
        <dbReference type="EMBL" id="OLP97940.1"/>
    </source>
</evidence>
<keyword evidence="3" id="KW-1185">Reference proteome</keyword>
<feature type="signal peptide" evidence="1">
    <location>
        <begin position="1"/>
        <end position="19"/>
    </location>
</feature>
<dbReference type="OrthoDB" id="409130at2759"/>
<dbReference type="Proteomes" id="UP000186817">
    <property type="component" value="Unassembled WGS sequence"/>
</dbReference>
<dbReference type="AlphaFoldDB" id="A0A1Q9DRX6"/>
<name>A0A1Q9DRX6_SYMMI</name>